<reference evidence="13" key="2">
    <citation type="submission" date="2023-05" db="EMBL/GenBank/DDBJ databases">
        <authorList>
            <consortium name="Lawrence Berkeley National Laboratory"/>
            <person name="Steindorff A."/>
            <person name="Hensen N."/>
            <person name="Bonometti L."/>
            <person name="Westerberg I."/>
            <person name="Brannstrom I.O."/>
            <person name="Guillou S."/>
            <person name="Cros-Aarteil S."/>
            <person name="Calhoun S."/>
            <person name="Haridas S."/>
            <person name="Kuo A."/>
            <person name="Mondo S."/>
            <person name="Pangilinan J."/>
            <person name="Riley R."/>
            <person name="Labutti K."/>
            <person name="Andreopoulos B."/>
            <person name="Lipzen A."/>
            <person name="Chen C."/>
            <person name="Yanf M."/>
            <person name="Daum C."/>
            <person name="Ng V."/>
            <person name="Clum A."/>
            <person name="Ohm R."/>
            <person name="Martin F."/>
            <person name="Silar P."/>
            <person name="Natvig D."/>
            <person name="Lalanne C."/>
            <person name="Gautier V."/>
            <person name="Ament-Velasquez S.L."/>
            <person name="Kruys A."/>
            <person name="Hutchinson M.I."/>
            <person name="Powell A.J."/>
            <person name="Barry K."/>
            <person name="Miller A.N."/>
            <person name="Grigoriev I.V."/>
            <person name="Debuchy R."/>
            <person name="Gladieux P."/>
            <person name="Thoren M.H."/>
            <person name="Johannesson H."/>
        </authorList>
    </citation>
    <scope>NUCLEOTIDE SEQUENCE</scope>
    <source>
        <strain evidence="13">CBS 990.96</strain>
    </source>
</reference>
<keyword evidence="13" id="KW-0540">Nuclease</keyword>
<evidence type="ECO:0000313" key="13">
    <source>
        <dbReference type="EMBL" id="KAK4223445.1"/>
    </source>
</evidence>
<feature type="compositionally biased region" description="Basic residues" evidence="11">
    <location>
        <begin position="320"/>
        <end position="329"/>
    </location>
</feature>
<dbReference type="GO" id="GO:0006260">
    <property type="term" value="P:DNA replication"/>
    <property type="evidence" value="ECO:0007669"/>
    <property type="project" value="InterPro"/>
</dbReference>
<dbReference type="PROSITE" id="PS50800">
    <property type="entry name" value="SAP"/>
    <property type="match status" value="1"/>
</dbReference>
<evidence type="ECO:0000256" key="11">
    <source>
        <dbReference type="SAM" id="MobiDB-lite"/>
    </source>
</evidence>
<dbReference type="GO" id="GO:0033557">
    <property type="term" value="C:Slx1-Slx4 complex"/>
    <property type="evidence" value="ECO:0007669"/>
    <property type="project" value="UniProtKB-UniRule"/>
</dbReference>
<feature type="compositionally biased region" description="Basic and acidic residues" evidence="11">
    <location>
        <begin position="267"/>
        <end position="277"/>
    </location>
</feature>
<evidence type="ECO:0000256" key="1">
    <source>
        <dbReference type="ARBA" id="ARBA00004123"/>
    </source>
</evidence>
<keyword evidence="6 10" id="KW-0234">DNA repair</keyword>
<keyword evidence="5 10" id="KW-0233">DNA recombination</keyword>
<dbReference type="InterPro" id="IPR018574">
    <property type="entry name" value="Structure-sp_endonuc_su_Slx4"/>
</dbReference>
<evidence type="ECO:0000259" key="12">
    <source>
        <dbReference type="PROSITE" id="PS50800"/>
    </source>
</evidence>
<keyword evidence="14" id="KW-1185">Reference proteome</keyword>
<keyword evidence="7 10" id="KW-0539">Nucleus</keyword>
<comment type="similarity">
    <text evidence="9">Belongs to the SAP domain-containing ribonucleoprotein family.</text>
</comment>
<dbReference type="Proteomes" id="UP001301958">
    <property type="component" value="Unassembled WGS sequence"/>
</dbReference>
<dbReference type="InterPro" id="IPR052240">
    <property type="entry name" value="SAP_domain_ribonucleoprotein"/>
</dbReference>
<evidence type="ECO:0000313" key="14">
    <source>
        <dbReference type="Proteomes" id="UP001301958"/>
    </source>
</evidence>
<dbReference type="Pfam" id="PF09494">
    <property type="entry name" value="Slx4"/>
    <property type="match status" value="1"/>
</dbReference>
<name>A0AAN7GUM6_9PEZI</name>
<feature type="compositionally biased region" description="Low complexity" evidence="11">
    <location>
        <begin position="805"/>
        <end position="817"/>
    </location>
</feature>
<feature type="region of interest" description="Disordered" evidence="11">
    <location>
        <begin position="730"/>
        <end position="832"/>
    </location>
</feature>
<dbReference type="InterPro" id="IPR003034">
    <property type="entry name" value="SAP_dom"/>
</dbReference>
<feature type="compositionally biased region" description="Acidic residues" evidence="11">
    <location>
        <begin position="792"/>
        <end position="801"/>
    </location>
</feature>
<keyword evidence="13" id="KW-0378">Hydrolase</keyword>
<dbReference type="GO" id="GO:0017108">
    <property type="term" value="F:5'-flap endonuclease activity"/>
    <property type="evidence" value="ECO:0007669"/>
    <property type="project" value="InterPro"/>
</dbReference>
<feature type="compositionally biased region" description="Polar residues" evidence="11">
    <location>
        <begin position="655"/>
        <end position="673"/>
    </location>
</feature>
<dbReference type="HAMAP" id="MF_03110">
    <property type="entry name" value="Endonuc_su_Slx4"/>
    <property type="match status" value="1"/>
</dbReference>
<comment type="PTM">
    <text evidence="10">Phosphorylated in response to DNA damage.</text>
</comment>
<dbReference type="SUPFAM" id="SSF68906">
    <property type="entry name" value="SAP domain"/>
    <property type="match status" value="1"/>
</dbReference>
<evidence type="ECO:0000256" key="5">
    <source>
        <dbReference type="ARBA" id="ARBA00023172"/>
    </source>
</evidence>
<dbReference type="SMART" id="SM00513">
    <property type="entry name" value="SAP"/>
    <property type="match status" value="1"/>
</dbReference>
<feature type="compositionally biased region" description="Basic residues" evidence="11">
    <location>
        <begin position="375"/>
        <end position="387"/>
    </location>
</feature>
<dbReference type="PANTHER" id="PTHR46551">
    <property type="entry name" value="SAP DOMAIN-CONTAINING RIBONUCLEOPROTEIN"/>
    <property type="match status" value="1"/>
</dbReference>
<evidence type="ECO:0000256" key="4">
    <source>
        <dbReference type="ARBA" id="ARBA00022763"/>
    </source>
</evidence>
<feature type="region of interest" description="Disordered" evidence="11">
    <location>
        <begin position="499"/>
        <end position="610"/>
    </location>
</feature>
<evidence type="ECO:0000256" key="7">
    <source>
        <dbReference type="ARBA" id="ARBA00023242"/>
    </source>
</evidence>
<gene>
    <name evidence="10" type="primary">SLX4</name>
    <name evidence="13" type="ORF">QBC38DRAFT_51314</name>
</gene>
<dbReference type="GO" id="GO:0006281">
    <property type="term" value="P:DNA repair"/>
    <property type="evidence" value="ECO:0007669"/>
    <property type="project" value="UniProtKB-UniRule"/>
</dbReference>
<comment type="subunit">
    <text evidence="10">Forms a heterodimer with SLX1.</text>
</comment>
<keyword evidence="4 10" id="KW-0227">DNA damage</keyword>
<feature type="compositionally biased region" description="Low complexity" evidence="11">
    <location>
        <begin position="767"/>
        <end position="776"/>
    </location>
</feature>
<sequence>MFSSSPAAMGRDDSPLVISSSPEFPSLCDLVPKRQKQSPLRSGSNAAPIPAEAPRAFTSAAQKEEEEDRIGRDDPIDDANAPVTIELSPDPAPRTKSSRSRAKKAQESRPRKEACQVPTRNLEDSLPDALDDAPPLATSEDAAAPKKRGRKPADPATAQTTLPKGKVTKPGAKVQATRKKRSETVSRHFAKKGSESKDTSKPATKHVDDEPIGLEPAMKRRLDWTPIKNSTTVAVISDSSMLQDTSALTDSPAWSAGSPKQDIFKKLHDTFGRKSDDDSANTSGGSDVLGKRKHIQMFVTSAPPPVPSEPAPQPLEKSPPKKAPKKKPRTITELATAAYRPEELIPKNQGSLLGFVAVVNDKGEETQLAEGSKTKAPKKSTKATTSKKKAEPQKQILLSPASALRQVSRQDFVFGTSSQLAKEDDPDLLRALHEAMKVSNQADSDPFASSSPIRSEFVVRRKTESQLWAAGARDEDGELLSLEVLDLTGSSPITQDLGLSQKFLASSPPLPSQSCAPSPKQSAAEADDLDDEVPNLLGLTDSPPLANPATSFLSAQRAIAASPRPAENHLSEWDDYMPPSNQEHHELLMSQAKPPPPIPKPQPPPRPRYELYTDAQLTRDVAKYGFKPVKKRTAMIALVDQCWASRNQPGLSTQLAMSTSTKVHVASKSTATGSPRGRPRKNSLEAAWGSQGPDPLTTDYNSLKIPELKKLLQERGLKVSGNKPDLLARLQEHDKGQEPPAPTKSPRSRSRKDGAKSPVKSPKKAKSPSPKRATSPWRASTPRRRNSLIEIQDSDMDLDSDLESRISSPASRSSSRGSRCKFRSRSPMDLSMTENEEADISLIADPTTQQISLFGFITKAVTSAPPAKDPSDPSWYEKMLMYDPIIIEDLTEWLNSGELGRVGFDDGEVDVGDVKKWCESKSVCCLWKVTNNKRERKRF</sequence>
<evidence type="ECO:0000256" key="3">
    <source>
        <dbReference type="ARBA" id="ARBA00022553"/>
    </source>
</evidence>
<dbReference type="Pfam" id="PF02037">
    <property type="entry name" value="SAP"/>
    <property type="match status" value="1"/>
</dbReference>
<dbReference type="AlphaFoldDB" id="A0AAN7GUM6"/>
<organism evidence="13 14">
    <name type="scientific">Podospora fimiseda</name>
    <dbReference type="NCBI Taxonomy" id="252190"/>
    <lineage>
        <taxon>Eukaryota</taxon>
        <taxon>Fungi</taxon>
        <taxon>Dikarya</taxon>
        <taxon>Ascomycota</taxon>
        <taxon>Pezizomycotina</taxon>
        <taxon>Sordariomycetes</taxon>
        <taxon>Sordariomycetidae</taxon>
        <taxon>Sordariales</taxon>
        <taxon>Podosporaceae</taxon>
        <taxon>Podospora</taxon>
    </lineage>
</organism>
<feature type="compositionally biased region" description="Polar residues" evidence="11">
    <location>
        <begin position="512"/>
        <end position="521"/>
    </location>
</feature>
<proteinExistence type="inferred from homology"/>
<evidence type="ECO:0000256" key="10">
    <source>
        <dbReference type="HAMAP-Rule" id="MF_03110"/>
    </source>
</evidence>
<evidence type="ECO:0000256" key="8">
    <source>
        <dbReference type="ARBA" id="ARBA00029496"/>
    </source>
</evidence>
<comment type="caution">
    <text evidence="13">The sequence shown here is derived from an EMBL/GenBank/DDBJ whole genome shotgun (WGS) entry which is preliminary data.</text>
</comment>
<dbReference type="Gene3D" id="1.10.720.30">
    <property type="entry name" value="SAP domain"/>
    <property type="match status" value="1"/>
</dbReference>
<evidence type="ECO:0000256" key="6">
    <source>
        <dbReference type="ARBA" id="ARBA00023204"/>
    </source>
</evidence>
<dbReference type="GO" id="GO:0016973">
    <property type="term" value="P:poly(A)+ mRNA export from nucleus"/>
    <property type="evidence" value="ECO:0007669"/>
    <property type="project" value="TreeGrafter"/>
</dbReference>
<feature type="region of interest" description="Disordered" evidence="11">
    <location>
        <begin position="267"/>
        <end position="334"/>
    </location>
</feature>
<dbReference type="EMBL" id="MU865426">
    <property type="protein sequence ID" value="KAK4223445.1"/>
    <property type="molecule type" value="Genomic_DNA"/>
</dbReference>
<feature type="compositionally biased region" description="Basic and acidic residues" evidence="11">
    <location>
        <begin position="104"/>
        <end position="114"/>
    </location>
</feature>
<keyword evidence="3 10" id="KW-0597">Phosphoprotein</keyword>
<feature type="region of interest" description="Disordered" evidence="11">
    <location>
        <begin position="655"/>
        <end position="701"/>
    </location>
</feature>
<comment type="subcellular location">
    <subcellularLocation>
        <location evidence="1 10">Nucleus</location>
    </subcellularLocation>
</comment>
<comment type="similarity">
    <text evidence="2 10">Belongs to the SLX4 family.</text>
</comment>
<dbReference type="GO" id="GO:0006310">
    <property type="term" value="P:DNA recombination"/>
    <property type="evidence" value="ECO:0007669"/>
    <property type="project" value="UniProtKB-UniRule"/>
</dbReference>
<dbReference type="PANTHER" id="PTHR46551:SF1">
    <property type="entry name" value="SAP DOMAIN-CONTAINING RIBONUCLEOPROTEIN"/>
    <property type="match status" value="1"/>
</dbReference>
<feature type="region of interest" description="Disordered" evidence="11">
    <location>
        <begin position="242"/>
        <end position="261"/>
    </location>
</feature>
<reference evidence="13" key="1">
    <citation type="journal article" date="2023" name="Mol. Phylogenet. Evol.">
        <title>Genome-scale phylogeny and comparative genomics of the fungal order Sordariales.</title>
        <authorList>
            <person name="Hensen N."/>
            <person name="Bonometti L."/>
            <person name="Westerberg I."/>
            <person name="Brannstrom I.O."/>
            <person name="Guillou S."/>
            <person name="Cros-Aarteil S."/>
            <person name="Calhoun S."/>
            <person name="Haridas S."/>
            <person name="Kuo A."/>
            <person name="Mondo S."/>
            <person name="Pangilinan J."/>
            <person name="Riley R."/>
            <person name="LaButti K."/>
            <person name="Andreopoulos B."/>
            <person name="Lipzen A."/>
            <person name="Chen C."/>
            <person name="Yan M."/>
            <person name="Daum C."/>
            <person name="Ng V."/>
            <person name="Clum A."/>
            <person name="Steindorff A."/>
            <person name="Ohm R.A."/>
            <person name="Martin F."/>
            <person name="Silar P."/>
            <person name="Natvig D.O."/>
            <person name="Lalanne C."/>
            <person name="Gautier V."/>
            <person name="Ament-Velasquez S.L."/>
            <person name="Kruys A."/>
            <person name="Hutchinson M.I."/>
            <person name="Powell A.J."/>
            <person name="Barry K."/>
            <person name="Miller A.N."/>
            <person name="Grigoriev I.V."/>
            <person name="Debuchy R."/>
            <person name="Gladieux P."/>
            <person name="Hiltunen Thoren M."/>
            <person name="Johannesson H."/>
        </authorList>
    </citation>
    <scope>NUCLEOTIDE SEQUENCE</scope>
    <source>
        <strain evidence="13">CBS 990.96</strain>
    </source>
</reference>
<comment type="function">
    <text evidence="10">Regulatory subunit of the SLX1-SLX4 structure-specific endonuclease that resolves DNA secondary structures generated during DNA repair and recombination. Has endonuclease activity towards branched DNA substrates, introducing single-strand cuts in duplex DNA close to junctions with ss-DNA.</text>
</comment>
<dbReference type="InterPro" id="IPR036361">
    <property type="entry name" value="SAP_dom_sf"/>
</dbReference>
<feature type="compositionally biased region" description="Pro residues" evidence="11">
    <location>
        <begin position="302"/>
        <end position="313"/>
    </location>
</feature>
<dbReference type="InterPro" id="IPR027784">
    <property type="entry name" value="Slx4_ascomycetes"/>
</dbReference>
<accession>A0AAN7GUM6</accession>
<evidence type="ECO:0000256" key="2">
    <source>
        <dbReference type="ARBA" id="ARBA00006661"/>
    </source>
</evidence>
<feature type="domain" description="SAP" evidence="12">
    <location>
        <begin position="700"/>
        <end position="734"/>
    </location>
</feature>
<feature type="compositionally biased region" description="Pro residues" evidence="11">
    <location>
        <begin position="593"/>
        <end position="606"/>
    </location>
</feature>
<feature type="region of interest" description="Disordered" evidence="11">
    <location>
        <begin position="1"/>
        <end position="216"/>
    </location>
</feature>
<evidence type="ECO:0000256" key="9">
    <source>
        <dbReference type="ARBA" id="ARBA00046328"/>
    </source>
</evidence>
<keyword evidence="13" id="KW-0255">Endonuclease</keyword>
<protein>
    <recommendedName>
        <fullName evidence="8 10">Structure-specific endonuclease subunit SLX4</fullName>
    </recommendedName>
</protein>
<feature type="region of interest" description="Disordered" evidence="11">
    <location>
        <begin position="365"/>
        <end position="393"/>
    </location>
</feature>
<feature type="compositionally biased region" description="Basic and acidic residues" evidence="11">
    <location>
        <begin position="182"/>
        <end position="209"/>
    </location>
</feature>